<keyword evidence="3" id="KW-1185">Reference proteome</keyword>
<proteinExistence type="predicted"/>
<accession>X6L9Y7</accession>
<name>X6L9Y7_RETFI</name>
<dbReference type="InterPro" id="IPR036322">
    <property type="entry name" value="WD40_repeat_dom_sf"/>
</dbReference>
<comment type="caution">
    <text evidence="2">The sequence shown here is derived from an EMBL/GenBank/DDBJ whole genome shotgun (WGS) entry which is preliminary data.</text>
</comment>
<reference evidence="2 3" key="1">
    <citation type="journal article" date="2013" name="Curr. Biol.">
        <title>The Genome of the Foraminiferan Reticulomyxa filosa.</title>
        <authorList>
            <person name="Glockner G."/>
            <person name="Hulsmann N."/>
            <person name="Schleicher M."/>
            <person name="Noegel A.A."/>
            <person name="Eichinger L."/>
            <person name="Gallinger C."/>
            <person name="Pawlowski J."/>
            <person name="Sierra R."/>
            <person name="Euteneuer U."/>
            <person name="Pillet L."/>
            <person name="Moustafa A."/>
            <person name="Platzer M."/>
            <person name="Groth M."/>
            <person name="Szafranski K."/>
            <person name="Schliwa M."/>
        </authorList>
    </citation>
    <scope>NUCLEOTIDE SEQUENCE [LARGE SCALE GENOMIC DNA]</scope>
</reference>
<protein>
    <submittedName>
        <fullName evidence="2">Uncharacterized protein</fullName>
    </submittedName>
</protein>
<evidence type="ECO:0000313" key="3">
    <source>
        <dbReference type="Proteomes" id="UP000023152"/>
    </source>
</evidence>
<dbReference type="AlphaFoldDB" id="X6L9Y7"/>
<dbReference type="Gene3D" id="2.130.10.10">
    <property type="entry name" value="YVTN repeat-like/Quinoprotein amine dehydrogenase"/>
    <property type="match status" value="1"/>
</dbReference>
<dbReference type="SUPFAM" id="SSF50978">
    <property type="entry name" value="WD40 repeat-like"/>
    <property type="match status" value="1"/>
</dbReference>
<evidence type="ECO:0000256" key="1">
    <source>
        <dbReference type="SAM" id="Coils"/>
    </source>
</evidence>
<organism evidence="2 3">
    <name type="scientific">Reticulomyxa filosa</name>
    <dbReference type="NCBI Taxonomy" id="46433"/>
    <lineage>
        <taxon>Eukaryota</taxon>
        <taxon>Sar</taxon>
        <taxon>Rhizaria</taxon>
        <taxon>Retaria</taxon>
        <taxon>Foraminifera</taxon>
        <taxon>Monothalamids</taxon>
        <taxon>Reticulomyxidae</taxon>
        <taxon>Reticulomyxa</taxon>
    </lineage>
</organism>
<dbReference type="EMBL" id="ASPP01048160">
    <property type="protein sequence ID" value="ETN97926.1"/>
    <property type="molecule type" value="Genomic_DNA"/>
</dbReference>
<dbReference type="InterPro" id="IPR015943">
    <property type="entry name" value="WD40/YVTN_repeat-like_dom_sf"/>
</dbReference>
<keyword evidence="1" id="KW-0175">Coiled coil</keyword>
<feature type="coiled-coil region" evidence="1">
    <location>
        <begin position="56"/>
        <end position="85"/>
    </location>
</feature>
<feature type="non-terminal residue" evidence="2">
    <location>
        <position position="186"/>
    </location>
</feature>
<sequence length="186" mass="22195">MPLNCCVATLSKDNRCVHVIGGYDEHDTLSTHIKTILQKWTSETEIEREWIKKEKEMRYTEEIKKEKKEIEMMNEELSIMEQQQQQQLDIRKLKKTKEISIIVKYWIRSYSVKMGWIAEFNAIIARYILRKHYRFLKILQRHHSYVRNVKLSPDSSKIVLCSDETVKILSIASEKEIGILKRHSDI</sequence>
<evidence type="ECO:0000313" key="2">
    <source>
        <dbReference type="EMBL" id="ETN97926.1"/>
    </source>
</evidence>
<dbReference type="Proteomes" id="UP000023152">
    <property type="component" value="Unassembled WGS sequence"/>
</dbReference>
<gene>
    <name evidence="2" type="ORF">RFI_39600</name>
</gene>